<organism evidence="4 5">
    <name type="scientific">Aquimarina algicola</name>
    <dbReference type="NCBI Taxonomy" id="2589995"/>
    <lineage>
        <taxon>Bacteria</taxon>
        <taxon>Pseudomonadati</taxon>
        <taxon>Bacteroidota</taxon>
        <taxon>Flavobacteriia</taxon>
        <taxon>Flavobacteriales</taxon>
        <taxon>Flavobacteriaceae</taxon>
        <taxon>Aquimarina</taxon>
    </lineage>
</organism>
<dbReference type="PROSITE" id="PS00819">
    <property type="entry name" value="DPS_2"/>
    <property type="match status" value="1"/>
</dbReference>
<dbReference type="InterPro" id="IPR009078">
    <property type="entry name" value="Ferritin-like_SF"/>
</dbReference>
<dbReference type="PANTHER" id="PTHR42932">
    <property type="entry name" value="GENERAL STRESS PROTEIN 20U"/>
    <property type="match status" value="1"/>
</dbReference>
<dbReference type="OrthoDB" id="9797023at2"/>
<comment type="similarity">
    <text evidence="1 2">Belongs to the Dps family.</text>
</comment>
<dbReference type="GO" id="GO:0016722">
    <property type="term" value="F:oxidoreductase activity, acting on metal ions"/>
    <property type="evidence" value="ECO:0007669"/>
    <property type="project" value="InterPro"/>
</dbReference>
<dbReference type="RefSeq" id="WP_140591219.1">
    <property type="nucleotide sequence ID" value="NZ_VFWZ01000002.1"/>
</dbReference>
<evidence type="ECO:0000256" key="1">
    <source>
        <dbReference type="ARBA" id="ARBA00009497"/>
    </source>
</evidence>
<dbReference type="PIRSF" id="PIRSF005900">
    <property type="entry name" value="Dps"/>
    <property type="match status" value="1"/>
</dbReference>
<dbReference type="InterPro" id="IPR023188">
    <property type="entry name" value="DPS_DNA-bd_CS"/>
</dbReference>
<evidence type="ECO:0000313" key="4">
    <source>
        <dbReference type="EMBL" id="TPN87085.1"/>
    </source>
</evidence>
<dbReference type="SUPFAM" id="SSF47240">
    <property type="entry name" value="Ferritin-like"/>
    <property type="match status" value="1"/>
</dbReference>
<dbReference type="EMBL" id="VFWZ01000002">
    <property type="protein sequence ID" value="TPN87085.1"/>
    <property type="molecule type" value="Genomic_DNA"/>
</dbReference>
<protein>
    <submittedName>
        <fullName evidence="4">DNA starvation/stationary phase protection protein Dps</fullName>
    </submittedName>
</protein>
<proteinExistence type="inferred from homology"/>
<dbReference type="InterPro" id="IPR008331">
    <property type="entry name" value="Ferritin_DPS_dom"/>
</dbReference>
<evidence type="ECO:0000313" key="5">
    <source>
        <dbReference type="Proteomes" id="UP000315540"/>
    </source>
</evidence>
<dbReference type="CDD" id="cd01043">
    <property type="entry name" value="DPS"/>
    <property type="match status" value="1"/>
</dbReference>
<evidence type="ECO:0000259" key="3">
    <source>
        <dbReference type="Pfam" id="PF00210"/>
    </source>
</evidence>
<evidence type="ECO:0000256" key="2">
    <source>
        <dbReference type="RuleBase" id="RU003875"/>
    </source>
</evidence>
<comment type="caution">
    <text evidence="4">The sequence shown here is derived from an EMBL/GenBank/DDBJ whole genome shotgun (WGS) entry which is preliminary data.</text>
</comment>
<dbReference type="Gene3D" id="1.20.1260.10">
    <property type="match status" value="1"/>
</dbReference>
<accession>A0A504JF43</accession>
<dbReference type="InterPro" id="IPR002177">
    <property type="entry name" value="DPS_DNA-bd"/>
</dbReference>
<dbReference type="GO" id="GO:0008199">
    <property type="term" value="F:ferric iron binding"/>
    <property type="evidence" value="ECO:0007669"/>
    <property type="project" value="InterPro"/>
</dbReference>
<dbReference type="PRINTS" id="PR01346">
    <property type="entry name" value="HELNAPAPROT"/>
</dbReference>
<dbReference type="InterPro" id="IPR012347">
    <property type="entry name" value="Ferritin-like"/>
</dbReference>
<sequence length="157" mass="17789">MIKYKSTIRVEHKDEIISILNQQLADTFDLYSQLKQAHWNVKGLQFYALHLLFDDLAKEILDHIDNIAERVVSLGGIAKGTLRMAAKTSRLPHSPETFDSGEFTIKKLVERYNTICESTRVAIESICLLGDKATADLFTGVVRGLDKSLWMLQSHLL</sequence>
<dbReference type="Pfam" id="PF00210">
    <property type="entry name" value="Ferritin"/>
    <property type="match status" value="1"/>
</dbReference>
<feature type="domain" description="Ferritin/DPS" evidence="3">
    <location>
        <begin position="18"/>
        <end position="156"/>
    </location>
</feature>
<dbReference type="PROSITE" id="PS00818">
    <property type="entry name" value="DPS_1"/>
    <property type="match status" value="1"/>
</dbReference>
<dbReference type="Proteomes" id="UP000315540">
    <property type="component" value="Unassembled WGS sequence"/>
</dbReference>
<gene>
    <name evidence="4" type="primary">dps</name>
    <name evidence="4" type="synonym">pexB</name>
    <name evidence="4" type="ORF">FHK87_05705</name>
</gene>
<reference evidence="4 5" key="1">
    <citation type="submission" date="2019-06" db="EMBL/GenBank/DDBJ databases">
        <authorList>
            <person name="Meng X."/>
        </authorList>
    </citation>
    <scope>NUCLEOTIDE SEQUENCE [LARGE SCALE GENOMIC DNA]</scope>
    <source>
        <strain evidence="4 5">M625</strain>
    </source>
</reference>
<name>A0A504JF43_9FLAO</name>
<dbReference type="NCBIfam" id="NF006975">
    <property type="entry name" value="PRK09448.1"/>
    <property type="match status" value="1"/>
</dbReference>
<dbReference type="AlphaFoldDB" id="A0A504JF43"/>
<dbReference type="PANTHER" id="PTHR42932:SF3">
    <property type="entry name" value="DNA PROTECTION DURING STARVATION PROTEIN"/>
    <property type="match status" value="1"/>
</dbReference>
<keyword evidence="5" id="KW-1185">Reference proteome</keyword>